<dbReference type="InterPro" id="IPR008964">
    <property type="entry name" value="Invasin/intimin_cell_adhesion"/>
</dbReference>
<dbReference type="InterPro" id="IPR036116">
    <property type="entry name" value="FN3_sf"/>
</dbReference>
<evidence type="ECO:0000259" key="1">
    <source>
        <dbReference type="PROSITE" id="PS50022"/>
    </source>
</evidence>
<feature type="domain" description="SLH" evidence="3">
    <location>
        <begin position="1030"/>
        <end position="1090"/>
    </location>
</feature>
<dbReference type="InterPro" id="IPR003343">
    <property type="entry name" value="Big_2"/>
</dbReference>
<dbReference type="InterPro" id="IPR013783">
    <property type="entry name" value="Ig-like_fold"/>
</dbReference>
<feature type="domain" description="SLH" evidence="3">
    <location>
        <begin position="961"/>
        <end position="1024"/>
    </location>
</feature>
<feature type="domain" description="Fibronectin type-III" evidence="2">
    <location>
        <begin position="580"/>
        <end position="666"/>
    </location>
</feature>
<dbReference type="SUPFAM" id="SSF49373">
    <property type="entry name" value="Invasin/intimin cell-adhesion fragments"/>
    <property type="match status" value="3"/>
</dbReference>
<dbReference type="SMART" id="SM00060">
    <property type="entry name" value="FN3"/>
    <property type="match status" value="1"/>
</dbReference>
<dbReference type="Pfam" id="PF02368">
    <property type="entry name" value="Big_2"/>
    <property type="match status" value="2"/>
</dbReference>
<dbReference type="Gene3D" id="2.60.40.1080">
    <property type="match status" value="3"/>
</dbReference>
<dbReference type="PANTHER" id="PTHR43308">
    <property type="entry name" value="OUTER MEMBRANE PROTEIN ALPHA-RELATED"/>
    <property type="match status" value="1"/>
</dbReference>
<dbReference type="AlphaFoldDB" id="A0A6B8RNB4"/>
<evidence type="ECO:0000259" key="3">
    <source>
        <dbReference type="PROSITE" id="PS51272"/>
    </source>
</evidence>
<dbReference type="PROSITE" id="PS50853">
    <property type="entry name" value="FN3"/>
    <property type="match status" value="1"/>
</dbReference>
<dbReference type="InterPro" id="IPR003961">
    <property type="entry name" value="FN3_dom"/>
</dbReference>
<gene>
    <name evidence="4" type="ORF">EHS13_21045</name>
</gene>
<accession>A0A6B8RNB4</accession>
<dbReference type="InterPro" id="IPR001119">
    <property type="entry name" value="SLH_dom"/>
</dbReference>
<dbReference type="SUPFAM" id="SSF49265">
    <property type="entry name" value="Fibronectin type III"/>
    <property type="match status" value="1"/>
</dbReference>
<proteinExistence type="predicted"/>
<dbReference type="Gene3D" id="2.60.40.10">
    <property type="entry name" value="Immunoglobulins"/>
    <property type="match status" value="1"/>
</dbReference>
<dbReference type="PROSITE" id="PS51272">
    <property type="entry name" value="SLH"/>
    <property type="match status" value="3"/>
</dbReference>
<feature type="domain" description="SLH" evidence="3">
    <location>
        <begin position="898"/>
        <end position="960"/>
    </location>
</feature>
<dbReference type="PANTHER" id="PTHR43308:SF5">
    <property type="entry name" value="S-LAYER PROTEIN _ PEPTIDOGLYCAN ENDO-BETA-N-ACETYLGLUCOSAMINIDASE"/>
    <property type="match status" value="1"/>
</dbReference>
<dbReference type="InterPro" id="IPR000421">
    <property type="entry name" value="FA58C"/>
</dbReference>
<protein>
    <submittedName>
        <fullName evidence="4">Uncharacterized protein</fullName>
    </submittedName>
</protein>
<dbReference type="Pfam" id="PF00041">
    <property type="entry name" value="fn3"/>
    <property type="match status" value="1"/>
</dbReference>
<evidence type="ECO:0000259" key="2">
    <source>
        <dbReference type="PROSITE" id="PS50853"/>
    </source>
</evidence>
<dbReference type="Gene3D" id="2.60.120.260">
    <property type="entry name" value="Galactose-binding domain-like"/>
    <property type="match status" value="2"/>
</dbReference>
<feature type="domain" description="F5/8 type C" evidence="1">
    <location>
        <begin position="25"/>
        <end position="145"/>
    </location>
</feature>
<dbReference type="RefSeq" id="WP_155702294.1">
    <property type="nucleotide sequence ID" value="NZ_CP034235.1"/>
</dbReference>
<dbReference type="KEGG" id="ppsc:EHS13_21045"/>
<feature type="domain" description="F5/8 type C" evidence="1">
    <location>
        <begin position="167"/>
        <end position="304"/>
    </location>
</feature>
<dbReference type="Pfam" id="PF00754">
    <property type="entry name" value="F5_F8_type_C"/>
    <property type="match status" value="2"/>
</dbReference>
<name>A0A6B8RNB4_9BACL</name>
<dbReference type="Proteomes" id="UP000426246">
    <property type="component" value="Chromosome"/>
</dbReference>
<dbReference type="OrthoDB" id="2482121at2"/>
<organism evidence="4 5">
    <name type="scientific">Paenibacillus psychroresistens</name>
    <dbReference type="NCBI Taxonomy" id="1778678"/>
    <lineage>
        <taxon>Bacteria</taxon>
        <taxon>Bacillati</taxon>
        <taxon>Bacillota</taxon>
        <taxon>Bacilli</taxon>
        <taxon>Bacillales</taxon>
        <taxon>Paenibacillaceae</taxon>
        <taxon>Paenibacillus</taxon>
    </lineage>
</organism>
<dbReference type="EMBL" id="CP034235">
    <property type="protein sequence ID" value="QGQ97192.1"/>
    <property type="molecule type" value="Genomic_DNA"/>
</dbReference>
<evidence type="ECO:0000313" key="5">
    <source>
        <dbReference type="Proteomes" id="UP000426246"/>
    </source>
</evidence>
<dbReference type="SUPFAM" id="SSF49785">
    <property type="entry name" value="Galactose-binding domain-like"/>
    <property type="match status" value="2"/>
</dbReference>
<dbReference type="CDD" id="cd00063">
    <property type="entry name" value="FN3"/>
    <property type="match status" value="1"/>
</dbReference>
<evidence type="ECO:0000313" key="4">
    <source>
        <dbReference type="EMBL" id="QGQ97192.1"/>
    </source>
</evidence>
<dbReference type="InterPro" id="IPR008979">
    <property type="entry name" value="Galactose-bd-like_sf"/>
</dbReference>
<dbReference type="InterPro" id="IPR051465">
    <property type="entry name" value="Cell_Envelope_Struct_Comp"/>
</dbReference>
<keyword evidence="5" id="KW-1185">Reference proteome</keyword>
<sequence>MMMNNPRQRLIFPALIVLGLLGFLFLFLQHTYAEIPVSLGKSVVASTVSGATYSAEKAVDGSIYTKWSAGSLTLPQSLTVDLGQNITVQRTETIFDDAASSYQYRIDSSLDGINWTSFVDKTSNVAASYPRYIDTGNVMARYMRITVSGVGTPGNFVVINQFDIFQSAAPLYLLSQGKTAAASSVFSASWDAGKAVDGLISSSWAPSSNNLPQWLVVDLGQNLNVLQAETTYTNKNEIYKYKIDFSVDGINWYPFSDQSTNSKLSNPRYIDLGNVTARYFRISTVGIGSVGAFPNIAEFNLYGPNDDGGSTPTPNPTISSITLNNSSYSINQGSTSPLVVTANNSDGSTTDVTSSATFSSSNPASVSISNSGVMTGVTLGNSTITASYHSLTATAAATVTSPLTITRLAFDYSTYSINTNAYRTITLNAYMTDGSYQNVTSSASYTTSSASVATINAYGSLYGNSAGSATITATYNGFSASSSVIVTSLINSISADISAFNVNVGSIHSMVITAHESNGTSTNVTTSASYSSSNSSMASVSSNGVTGVSPGSVTITVTYGGYTAYIYVTVENSSLPTWGANASIVPSGVTQTSVLLTWSGALDDLGVTGYRIYQNSNLLTTVSGVTSFTVDKLSAGQSYTFKVEAGDASQKWSITGPSVYVSTLALADLASPTPTPFSASTSSEIPLDISLVREDAEGGKLISKVRIEASALNKSINDASSNGNSLAAISFKLEDYKDTTVIEFPEKAFNDITTISPGLSVLIKFGTSSIRLPVSLLKKYAPPESGKLTFKIHSLTGDEEGKVKKLISPMKANQLLPSSLQFSLSANGVEIPSYEGIYVESTITITTDESLSLANATAVWINLKSGKTGFVPTTSTTDNNLTTFTLKVPYGGIFNLVSIEKHFTDLSQHWAKSDLELLASKLIINGVSNTVFAPDQEISRAQFAALLIRSLGLQSEGTVNAKSKFKDVKSSDWFAAEVQIASSKGLIDGYEDGSFKPLAAITREQMATMIYRAQKLVDHISNPANLDSALTKYTDQEKVGAWARTSLAATLQDGLIQGVTETNLAPQSNATRAQAGVMLKRLLQNIKFIN</sequence>
<reference evidence="5" key="1">
    <citation type="submission" date="2018-11" db="EMBL/GenBank/DDBJ databases">
        <title>Complete genome sequence of Paenibacillus sp. ML311-T8.</title>
        <authorList>
            <person name="Nam Y.-D."/>
            <person name="Kang J."/>
            <person name="Chung W.-H."/>
            <person name="Park Y.S."/>
        </authorList>
    </citation>
    <scope>NUCLEOTIDE SEQUENCE [LARGE SCALE GENOMIC DNA]</scope>
    <source>
        <strain evidence="5">ML311-T8</strain>
    </source>
</reference>
<dbReference type="PROSITE" id="PS50022">
    <property type="entry name" value="FA58C_3"/>
    <property type="match status" value="2"/>
</dbReference>
<dbReference type="Pfam" id="PF00395">
    <property type="entry name" value="SLH"/>
    <property type="match status" value="3"/>
</dbReference>
<dbReference type="SMART" id="SM00635">
    <property type="entry name" value="BID_2"/>
    <property type="match status" value="3"/>
</dbReference>